<sequence length="44" mass="4720">MPDESIIDVSDEGGLSGKAARYAKKDREVLIKNGIPAGAYEIIE</sequence>
<gene>
    <name evidence="1" type="ORF">SOV92_09665</name>
</gene>
<evidence type="ECO:0000313" key="2">
    <source>
        <dbReference type="Proteomes" id="UP001269968"/>
    </source>
</evidence>
<dbReference type="RefSeq" id="WP_257980011.1">
    <property type="nucleotide sequence ID" value="NZ_CP009769.1"/>
</dbReference>
<dbReference type="Proteomes" id="UP001269968">
    <property type="component" value="Unassembled WGS sequence"/>
</dbReference>
<proteinExistence type="predicted"/>
<dbReference type="AlphaFoldDB" id="A0AAW9HBP2"/>
<evidence type="ECO:0000313" key="1">
    <source>
        <dbReference type="EMBL" id="MDY4378091.1"/>
    </source>
</evidence>
<comment type="caution">
    <text evidence="1">The sequence shown here is derived from an EMBL/GenBank/DDBJ whole genome shotgun (WGS) entry which is preliminary data.</text>
</comment>
<accession>A0AAW9HBP2</accession>
<protein>
    <submittedName>
        <fullName evidence="1">Uncharacterized protein</fullName>
    </submittedName>
</protein>
<reference evidence="1" key="1">
    <citation type="submission" date="2023-11" db="EMBL/GenBank/DDBJ databases">
        <title>Comparative genomics revealed phylogeny of phytopathogenic Pectobacterium aroidearum based on whole-genome sequencing and function of putative horizontal acquire islands in P. aroidearum PccS1.</title>
        <authorList>
            <person name="Fan J."/>
            <person name="Yang L."/>
        </authorList>
    </citation>
    <scope>NUCLEOTIDE SEQUENCE</scope>
    <source>
        <strain evidence="1">NJAU140</strain>
    </source>
</reference>
<organism evidence="1 2">
    <name type="scientific">Pectobacterium brasiliense</name>
    <dbReference type="NCBI Taxonomy" id="180957"/>
    <lineage>
        <taxon>Bacteria</taxon>
        <taxon>Pseudomonadati</taxon>
        <taxon>Pseudomonadota</taxon>
        <taxon>Gammaproteobacteria</taxon>
        <taxon>Enterobacterales</taxon>
        <taxon>Pectobacteriaceae</taxon>
        <taxon>Pectobacterium</taxon>
    </lineage>
</organism>
<name>A0AAW9HBP2_9GAMM</name>
<dbReference type="EMBL" id="JAXHOZ010000037">
    <property type="protein sequence ID" value="MDY4378091.1"/>
    <property type="molecule type" value="Genomic_DNA"/>
</dbReference>